<evidence type="ECO:0000256" key="3">
    <source>
        <dbReference type="ARBA" id="ARBA00022475"/>
    </source>
</evidence>
<dbReference type="OrthoDB" id="1653857at2"/>
<feature type="transmembrane region" description="Helical" evidence="8">
    <location>
        <begin position="139"/>
        <end position="158"/>
    </location>
</feature>
<evidence type="ECO:0000256" key="7">
    <source>
        <dbReference type="ARBA" id="ARBA00023136"/>
    </source>
</evidence>
<evidence type="ECO:0000256" key="2">
    <source>
        <dbReference type="ARBA" id="ARBA00007776"/>
    </source>
</evidence>
<dbReference type="PATRIC" id="fig|46224.3.peg.721"/>
<evidence type="ECO:0000313" key="11">
    <source>
        <dbReference type="Proteomes" id="UP000075666"/>
    </source>
</evidence>
<keyword evidence="5" id="KW-0133">Cell shape</keyword>
<evidence type="ECO:0000256" key="8">
    <source>
        <dbReference type="SAM" id="Phobius"/>
    </source>
</evidence>
<dbReference type="EMBL" id="LQYN01000011">
    <property type="protein sequence ID" value="KYD10877.1"/>
    <property type="molecule type" value="Genomic_DNA"/>
</dbReference>
<dbReference type="Proteomes" id="UP000595512">
    <property type="component" value="Chromosome"/>
</dbReference>
<comment type="similarity">
    <text evidence="2">Belongs to the MreD family.</text>
</comment>
<dbReference type="STRING" id="46224.B4102_1663"/>
<feature type="transmembrane region" description="Helical" evidence="8">
    <location>
        <begin position="100"/>
        <end position="119"/>
    </location>
</feature>
<keyword evidence="7 8" id="KW-0472">Membrane</keyword>
<dbReference type="Proteomes" id="UP000075666">
    <property type="component" value="Unassembled WGS sequence"/>
</dbReference>
<dbReference type="GO" id="GO:0005886">
    <property type="term" value="C:plasma membrane"/>
    <property type="evidence" value="ECO:0007669"/>
    <property type="project" value="UniProtKB-SubCell"/>
</dbReference>
<sequence length="172" mass="20326">MKRIVLPLILSLCFIFESIFVQYFPHNAFGGRYIIVPHFLLVVLLLMGIYYIRNRAILYAFIFGLLFDINYTGILGVYMFLFPFTIYLTSKMMKILQANIFVAALIVLVNIIIVEFLVYELNILINHVTMSMVDFLYVRLIPTLVVNLIFFIIFSYPMKKWLEKRKKEVLDE</sequence>
<evidence type="ECO:0000256" key="4">
    <source>
        <dbReference type="ARBA" id="ARBA00022692"/>
    </source>
</evidence>
<dbReference type="AlphaFoldDB" id="A0A150LEV1"/>
<keyword evidence="6 8" id="KW-1133">Transmembrane helix</keyword>
<dbReference type="NCBIfam" id="TIGR03426">
    <property type="entry name" value="shape_MreD"/>
    <property type="match status" value="1"/>
</dbReference>
<keyword evidence="11" id="KW-1185">Reference proteome</keyword>
<reference evidence="10 12" key="2">
    <citation type="submission" date="2020-12" db="EMBL/GenBank/DDBJ databases">
        <title>Taxonomic evaluation of the Bacillus sporothermodurans group of bacteria based on whole genome sequences.</title>
        <authorList>
            <person name="Fiedler G."/>
            <person name="Herbstmann A.-D."/>
            <person name="Doll E."/>
            <person name="Wenning M."/>
            <person name="Brinks E."/>
            <person name="Kabisch J."/>
            <person name="Breitenwieser F."/>
            <person name="Lappann M."/>
            <person name="Boehnlein C."/>
            <person name="Franz C."/>
        </authorList>
    </citation>
    <scope>NUCLEOTIDE SEQUENCE [LARGE SCALE GENOMIC DNA]</scope>
    <source>
        <strain evidence="10 12">DSM 10599</strain>
    </source>
</reference>
<keyword evidence="3" id="KW-1003">Cell membrane</keyword>
<proteinExistence type="inferred from homology"/>
<feature type="transmembrane region" description="Helical" evidence="8">
    <location>
        <begin position="33"/>
        <end position="52"/>
    </location>
</feature>
<dbReference type="EMBL" id="CP066701">
    <property type="protein sequence ID" value="QQX24177.1"/>
    <property type="molecule type" value="Genomic_DNA"/>
</dbReference>
<comment type="subcellular location">
    <subcellularLocation>
        <location evidence="1">Cell membrane</location>
        <topology evidence="1">Multi-pass membrane protein</topology>
    </subcellularLocation>
</comment>
<feature type="transmembrane region" description="Helical" evidence="8">
    <location>
        <begin position="6"/>
        <end position="24"/>
    </location>
</feature>
<dbReference type="InterPro" id="IPR007227">
    <property type="entry name" value="Cell_shape_determining_MreD"/>
</dbReference>
<gene>
    <name evidence="10" type="primary">mreD</name>
    <name evidence="9" type="ORF">B4102_1663</name>
    <name evidence="10" type="ORF">JGZ69_15325</name>
</gene>
<organism evidence="9 11">
    <name type="scientific">Heyndrickxia sporothermodurans</name>
    <dbReference type="NCBI Taxonomy" id="46224"/>
    <lineage>
        <taxon>Bacteria</taxon>
        <taxon>Bacillati</taxon>
        <taxon>Bacillota</taxon>
        <taxon>Bacilli</taxon>
        <taxon>Bacillales</taxon>
        <taxon>Bacillaceae</taxon>
        <taxon>Heyndrickxia</taxon>
    </lineage>
</organism>
<keyword evidence="4 8" id="KW-0812">Transmembrane</keyword>
<protein>
    <submittedName>
        <fullName evidence="10">Rod shape-determining protein MreD</fullName>
    </submittedName>
</protein>
<evidence type="ECO:0000256" key="6">
    <source>
        <dbReference type="ARBA" id="ARBA00022989"/>
    </source>
</evidence>
<evidence type="ECO:0000313" key="9">
    <source>
        <dbReference type="EMBL" id="KYD10877.1"/>
    </source>
</evidence>
<dbReference type="RefSeq" id="WP_066227202.1">
    <property type="nucleotide sequence ID" value="NZ_CP066701.1"/>
</dbReference>
<dbReference type="KEGG" id="hspo:JGZ69_15325"/>
<accession>A0A150LEV1</accession>
<dbReference type="GeneID" id="62497292"/>
<feature type="transmembrane region" description="Helical" evidence="8">
    <location>
        <begin position="58"/>
        <end position="88"/>
    </location>
</feature>
<dbReference type="GO" id="GO:0008360">
    <property type="term" value="P:regulation of cell shape"/>
    <property type="evidence" value="ECO:0007669"/>
    <property type="project" value="UniProtKB-KW"/>
</dbReference>
<evidence type="ECO:0000313" key="10">
    <source>
        <dbReference type="EMBL" id="QQX24177.1"/>
    </source>
</evidence>
<reference evidence="9 11" key="1">
    <citation type="submission" date="2016-01" db="EMBL/GenBank/DDBJ databases">
        <title>Genome Sequences of Twelve Sporeforming Bacillus Species Isolated from Foods.</title>
        <authorList>
            <person name="Berendsen E.M."/>
            <person name="Wells-Bennik M.H."/>
            <person name="Krawcyk A.O."/>
            <person name="De Jong A."/>
            <person name="Holsappel S."/>
            <person name="Eijlander R.T."/>
            <person name="Kuipers O.P."/>
        </authorList>
    </citation>
    <scope>NUCLEOTIDE SEQUENCE [LARGE SCALE GENOMIC DNA]</scope>
    <source>
        <strain evidence="9 11">B4102</strain>
    </source>
</reference>
<dbReference type="Pfam" id="PF04093">
    <property type="entry name" value="MreD"/>
    <property type="match status" value="1"/>
</dbReference>
<evidence type="ECO:0000256" key="1">
    <source>
        <dbReference type="ARBA" id="ARBA00004651"/>
    </source>
</evidence>
<name>A0A150LEV1_9BACI</name>
<evidence type="ECO:0000256" key="5">
    <source>
        <dbReference type="ARBA" id="ARBA00022960"/>
    </source>
</evidence>
<evidence type="ECO:0000313" key="12">
    <source>
        <dbReference type="Proteomes" id="UP000595512"/>
    </source>
</evidence>